<feature type="domain" description="FtsX extracellular" evidence="13">
    <location>
        <begin position="58"/>
        <end position="148"/>
    </location>
</feature>
<dbReference type="Proteomes" id="UP000178065">
    <property type="component" value="Unassembled WGS sequence"/>
</dbReference>
<dbReference type="PIRSF" id="PIRSF003097">
    <property type="entry name" value="FtsX"/>
    <property type="match status" value="1"/>
</dbReference>
<comment type="subcellular location">
    <subcellularLocation>
        <location evidence="1">Cell membrane</location>
        <topology evidence="1">Multi-pass membrane protein</topology>
    </subcellularLocation>
</comment>
<name>A0A1G2QYD9_9BACT</name>
<keyword evidence="8 10" id="KW-0472">Membrane</keyword>
<feature type="transmembrane region" description="Helical" evidence="11">
    <location>
        <begin position="179"/>
        <end position="205"/>
    </location>
</feature>
<dbReference type="GO" id="GO:0005886">
    <property type="term" value="C:plasma membrane"/>
    <property type="evidence" value="ECO:0007669"/>
    <property type="project" value="UniProtKB-SubCell"/>
</dbReference>
<dbReference type="PANTHER" id="PTHR47755:SF1">
    <property type="entry name" value="CELL DIVISION PROTEIN FTSX"/>
    <property type="match status" value="1"/>
</dbReference>
<evidence type="ECO:0000256" key="2">
    <source>
        <dbReference type="ARBA" id="ARBA00007379"/>
    </source>
</evidence>
<sequence length="302" mass="33573">MLIAFQRIMRSGWEKFARDKSSSGAALFIMVIVLSVVTMLFFLQGAASFMIQSLQESVDISTYVKDTASAEEVAQLKAELESIPEVREVRYVSKEQALERFVEAHKQDEVVLESLEIVGQNPLLASLSIKAFDAARYPEISAFLQNTPLASIVSNVDYFDRAPVISRLSRLVAGIQSSVFLVTLLAGFIAVLVAFNTIRLTIYSSRDEIEIMRLVGASNWFIRGPFIIQGMIVGVSATFIVTLLFFPLTLFLGLKLQTFASGFNLFQYFTANLLWILLLQFAVGIGLGVLSSLIAIRRYLKV</sequence>
<dbReference type="AlphaFoldDB" id="A0A1G2QYD9"/>
<keyword evidence="6 11" id="KW-0812">Transmembrane</keyword>
<reference evidence="14 15" key="1">
    <citation type="journal article" date="2016" name="Nat. Commun.">
        <title>Thousands of microbial genomes shed light on interconnected biogeochemical processes in an aquifer system.</title>
        <authorList>
            <person name="Anantharaman K."/>
            <person name="Brown C.T."/>
            <person name="Hug L.A."/>
            <person name="Sharon I."/>
            <person name="Castelle C.J."/>
            <person name="Probst A.J."/>
            <person name="Thomas B.C."/>
            <person name="Singh A."/>
            <person name="Wilkins M.J."/>
            <person name="Karaoz U."/>
            <person name="Brodie E.L."/>
            <person name="Williams K.H."/>
            <person name="Hubbard S.S."/>
            <person name="Banfield J.F."/>
        </authorList>
    </citation>
    <scope>NUCLEOTIDE SEQUENCE [LARGE SCALE GENOMIC DNA]</scope>
</reference>
<feature type="domain" description="ABC3 transporter permease C-terminal" evidence="12">
    <location>
        <begin position="181"/>
        <end position="301"/>
    </location>
</feature>
<feature type="transmembrane region" description="Helical" evidence="11">
    <location>
        <begin position="226"/>
        <end position="253"/>
    </location>
</feature>
<evidence type="ECO:0000259" key="13">
    <source>
        <dbReference type="Pfam" id="PF18075"/>
    </source>
</evidence>
<evidence type="ECO:0000256" key="7">
    <source>
        <dbReference type="ARBA" id="ARBA00022989"/>
    </source>
</evidence>
<evidence type="ECO:0000256" key="5">
    <source>
        <dbReference type="ARBA" id="ARBA00022618"/>
    </source>
</evidence>
<dbReference type="Gene3D" id="3.30.70.3040">
    <property type="match status" value="1"/>
</dbReference>
<proteinExistence type="inferred from homology"/>
<evidence type="ECO:0000256" key="8">
    <source>
        <dbReference type="ARBA" id="ARBA00023136"/>
    </source>
</evidence>
<evidence type="ECO:0000256" key="10">
    <source>
        <dbReference type="PIRNR" id="PIRNR003097"/>
    </source>
</evidence>
<gene>
    <name evidence="14" type="ORF">A2672_03030</name>
</gene>
<feature type="transmembrane region" description="Helical" evidence="11">
    <location>
        <begin position="273"/>
        <end position="296"/>
    </location>
</feature>
<evidence type="ECO:0000256" key="9">
    <source>
        <dbReference type="ARBA" id="ARBA00023306"/>
    </source>
</evidence>
<dbReference type="PANTHER" id="PTHR47755">
    <property type="entry name" value="CELL DIVISION PROTEIN FTSX"/>
    <property type="match status" value="1"/>
</dbReference>
<keyword evidence="5 10" id="KW-0132">Cell division</keyword>
<evidence type="ECO:0000256" key="3">
    <source>
        <dbReference type="ARBA" id="ARBA00021907"/>
    </source>
</evidence>
<evidence type="ECO:0000259" key="12">
    <source>
        <dbReference type="Pfam" id="PF02687"/>
    </source>
</evidence>
<evidence type="ECO:0000256" key="11">
    <source>
        <dbReference type="SAM" id="Phobius"/>
    </source>
</evidence>
<accession>A0A1G2QYD9</accession>
<dbReference type="Pfam" id="PF02687">
    <property type="entry name" value="FtsX"/>
    <property type="match status" value="1"/>
</dbReference>
<keyword evidence="9 10" id="KW-0131">Cell cycle</keyword>
<comment type="caution">
    <text evidence="14">The sequence shown here is derived from an EMBL/GenBank/DDBJ whole genome shotgun (WGS) entry which is preliminary data.</text>
</comment>
<feature type="transmembrane region" description="Helical" evidence="11">
    <location>
        <begin position="21"/>
        <end position="43"/>
    </location>
</feature>
<evidence type="ECO:0000313" key="15">
    <source>
        <dbReference type="Proteomes" id="UP000178065"/>
    </source>
</evidence>
<keyword evidence="4 10" id="KW-1003">Cell membrane</keyword>
<protein>
    <recommendedName>
        <fullName evidence="3 10">Cell division protein FtsX</fullName>
    </recommendedName>
</protein>
<evidence type="ECO:0000256" key="6">
    <source>
        <dbReference type="ARBA" id="ARBA00022692"/>
    </source>
</evidence>
<evidence type="ECO:0000313" key="14">
    <source>
        <dbReference type="EMBL" id="OHA65139.1"/>
    </source>
</evidence>
<comment type="similarity">
    <text evidence="2 10">Belongs to the ABC-4 integral membrane protein family. FtsX subfamily.</text>
</comment>
<organism evidence="14 15">
    <name type="scientific">Candidatus Wildermuthbacteria bacterium RIFCSPHIGHO2_01_FULL_49_22b</name>
    <dbReference type="NCBI Taxonomy" id="1802448"/>
    <lineage>
        <taxon>Bacteria</taxon>
        <taxon>Candidatus Wildermuthiibacteriota</taxon>
    </lineage>
</organism>
<dbReference type="Pfam" id="PF18075">
    <property type="entry name" value="FtsX_ECD"/>
    <property type="match status" value="1"/>
</dbReference>
<dbReference type="EMBL" id="MHTT01000017">
    <property type="protein sequence ID" value="OHA65139.1"/>
    <property type="molecule type" value="Genomic_DNA"/>
</dbReference>
<keyword evidence="7 11" id="KW-1133">Transmembrane helix</keyword>
<dbReference type="InterPro" id="IPR040690">
    <property type="entry name" value="FtsX_ECD"/>
</dbReference>
<dbReference type="InterPro" id="IPR004513">
    <property type="entry name" value="FtsX"/>
</dbReference>
<evidence type="ECO:0000256" key="4">
    <source>
        <dbReference type="ARBA" id="ARBA00022475"/>
    </source>
</evidence>
<dbReference type="GO" id="GO:0051301">
    <property type="term" value="P:cell division"/>
    <property type="evidence" value="ECO:0007669"/>
    <property type="project" value="UniProtKB-KW"/>
</dbReference>
<dbReference type="InterPro" id="IPR003838">
    <property type="entry name" value="ABC3_permease_C"/>
</dbReference>
<evidence type="ECO:0000256" key="1">
    <source>
        <dbReference type="ARBA" id="ARBA00004651"/>
    </source>
</evidence>
<dbReference type="STRING" id="1802448.A2672_03030"/>